<sequence>MKKNGILNSEISKVLSDLGHTDMITISDCGLPIPDGVEKIDISLKFGVPSFIETLKEILKDMKVEKIILAKEIINDNEIILKEIKKLIDKNIEIEFIEHEKFKKVTNKSKAIIRTGENTPFANIILVSGCIF</sequence>
<proteinExistence type="predicted"/>
<reference evidence="1 2" key="1">
    <citation type="journal article" date="2022" name="Int. J. Syst. Evol. Microbiol.">
        <title>Miniphocaeibacter halophilus sp. nov., an ammonium-tolerant acetate-producing bacterium isolated from a biogas system.</title>
        <authorList>
            <person name="Schnurer A."/>
            <person name="Singh A."/>
            <person name="Bi S."/>
            <person name="Qiao W."/>
            <person name="Westerholm M."/>
        </authorList>
    </citation>
    <scope>NUCLEOTIDE SEQUENCE [LARGE SCALE GENOMIC DNA]</scope>
    <source>
        <strain evidence="1 2">AMB_01</strain>
    </source>
</reference>
<organism evidence="1 2">
    <name type="scientific">Miniphocaeibacter halophilus</name>
    <dbReference type="NCBI Taxonomy" id="2931922"/>
    <lineage>
        <taxon>Bacteria</taxon>
        <taxon>Bacillati</taxon>
        <taxon>Bacillota</taxon>
        <taxon>Tissierellia</taxon>
        <taxon>Tissierellales</taxon>
        <taxon>Peptoniphilaceae</taxon>
        <taxon>Miniphocaeibacter</taxon>
    </lineage>
</organism>
<gene>
    <name evidence="1" type="primary">rbsD</name>
    <name evidence="1" type="ORF">JFY71_07025</name>
</gene>
<dbReference type="Proteomes" id="UP000595814">
    <property type="component" value="Chromosome"/>
</dbReference>
<protein>
    <submittedName>
        <fullName evidence="1">D-ribose pyranase</fullName>
        <ecNumber evidence="1">5.4.99.62</ecNumber>
    </submittedName>
</protein>
<keyword evidence="1" id="KW-0413">Isomerase</keyword>
<dbReference type="EC" id="5.4.99.62" evidence="1"/>
<keyword evidence="2" id="KW-1185">Reference proteome</keyword>
<accession>A0AC61MR68</accession>
<evidence type="ECO:0000313" key="1">
    <source>
        <dbReference type="EMBL" id="QQK07080.1"/>
    </source>
</evidence>
<evidence type="ECO:0000313" key="2">
    <source>
        <dbReference type="Proteomes" id="UP000595814"/>
    </source>
</evidence>
<name>A0AC61MR68_9FIRM</name>
<dbReference type="EMBL" id="CP066744">
    <property type="protein sequence ID" value="QQK07080.1"/>
    <property type="molecule type" value="Genomic_DNA"/>
</dbReference>